<keyword evidence="9" id="KW-1185">Reference proteome</keyword>
<feature type="domain" description="FUZ/MON1/HPS1 second Longin" evidence="6">
    <location>
        <begin position="325"/>
        <end position="450"/>
    </location>
</feature>
<dbReference type="Pfam" id="PF19037">
    <property type="entry name" value="Fuz_longin_2"/>
    <property type="match status" value="1"/>
</dbReference>
<keyword evidence="3" id="KW-0072">Autophagy</keyword>
<dbReference type="PANTHER" id="PTHR13027:SF7">
    <property type="entry name" value="VACUOLAR FUSION PROTEIN MON1 HOMOLOG"/>
    <property type="match status" value="1"/>
</dbReference>
<dbReference type="Pfam" id="PF19036">
    <property type="entry name" value="Fuz_longin_1"/>
    <property type="match status" value="1"/>
</dbReference>
<sequence length="591" mass="68171">MSGLLKDNLKRKEKDNESISSNSGLSNVLLLNVNNPNPTLSITTTTITNAIVNSSSTSTIQRSNSDTISDIRGINERLMNKSTISRSSSKNLQSSKLFENFSLDNLISSDIEIENSELDSDNDLLKIYNSSIYDYDEDNMSSYNFRKKYGNEDLSSSNWVKHKKHFFILSSAGKPIYTRYGDESKLSSLMGVIQAIISYYSTDNDEISCINTSTHKIVFLLRNPLYLVCVSQTNESEEHLRLQLLYLYNQILFSLTSVQLTKIFQDRVNFDLRNLLSGTEIYMDELSRKFSVDASFMLKSIRCLRLKNDLRNTIGEIMNNYRPKNILYGILTYNDKIINIIRPKKQSVHPLDIHLILNMINSTSFRSVESWSPICLPKYNSRGFLYAYVSYLDNIESQSQSESEITSPVSPTSPSSSNSNMKITKTDICLTLLSPDKNAFYYLSNCKKKIEKIFNKSSIFKSISNQKNKTELDISDFGIPHLRHVLYKSNKHLQFVETKRLSPYDDPPSYRRLLRSYKYLDSKIHSYKKNLKFCYILGKNELSVLWIKDDFELYAAFSPFISKTIAYNDLLLIEKWFKKQDNLFITTSQVF</sequence>
<dbReference type="GO" id="GO:0000329">
    <property type="term" value="C:fungal-type vacuole membrane"/>
    <property type="evidence" value="ECO:0007669"/>
    <property type="project" value="TreeGrafter"/>
</dbReference>
<dbReference type="AlphaFoldDB" id="A0A1Y1VP23"/>
<feature type="domain" description="FUZ/MON1/HPS1 first Longin" evidence="5">
    <location>
        <begin position="164"/>
        <end position="286"/>
    </location>
</feature>
<evidence type="ECO:0000256" key="2">
    <source>
        <dbReference type="ARBA" id="ARBA00018132"/>
    </source>
</evidence>
<name>A0A1Y1VP23_9FUNG</name>
<keyword evidence="3" id="KW-0813">Transport</keyword>
<evidence type="ECO:0000259" key="6">
    <source>
        <dbReference type="Pfam" id="PF19037"/>
    </source>
</evidence>
<dbReference type="GO" id="GO:0035658">
    <property type="term" value="C:Mon1-Ccz1 complex"/>
    <property type="evidence" value="ECO:0007669"/>
    <property type="project" value="TreeGrafter"/>
</dbReference>
<keyword evidence="3" id="KW-0967">Endosome</keyword>
<proteinExistence type="inferred from homology"/>
<reference evidence="8 9" key="1">
    <citation type="submission" date="2016-08" db="EMBL/GenBank/DDBJ databases">
        <title>Genomes of anaerobic fungi encode conserved fungal cellulosomes for biomass hydrolysis.</title>
        <authorList>
            <consortium name="DOE Joint Genome Institute"/>
            <person name="Haitjema C.H."/>
            <person name="Gilmore S.P."/>
            <person name="Henske J.K."/>
            <person name="Solomon K.V."/>
            <person name="De Groot R."/>
            <person name="Kuo A."/>
            <person name="Mondo S.J."/>
            <person name="Salamov A.A."/>
            <person name="Labutti K."/>
            <person name="Zhao Z."/>
            <person name="Chiniquy J."/>
            <person name="Barry K."/>
            <person name="Brewer H.M."/>
            <person name="Purvine S.O."/>
            <person name="Wright A.T."/>
            <person name="Boxma B."/>
            <person name="Van Alen T."/>
            <person name="Hackstein J.H."/>
            <person name="Baker S.E."/>
            <person name="Grigoriev I.V."/>
            <person name="O'Malley M.A."/>
        </authorList>
    </citation>
    <scope>NUCLEOTIDE SEQUENCE [LARGE SCALE GENOMIC DNA]</scope>
    <source>
        <strain evidence="9">finn</strain>
    </source>
</reference>
<evidence type="ECO:0000313" key="8">
    <source>
        <dbReference type="EMBL" id="ORX60902.1"/>
    </source>
</evidence>
<dbReference type="GO" id="GO:0032585">
    <property type="term" value="C:multivesicular body membrane"/>
    <property type="evidence" value="ECO:0007669"/>
    <property type="project" value="UniProtKB-SubCell"/>
</dbReference>
<dbReference type="GO" id="GO:0006623">
    <property type="term" value="P:protein targeting to vacuole"/>
    <property type="evidence" value="ECO:0007669"/>
    <property type="project" value="UniProtKB-UniRule"/>
</dbReference>
<evidence type="ECO:0000256" key="3">
    <source>
        <dbReference type="RuleBase" id="RU367048"/>
    </source>
</evidence>
<accession>A0A1Y1VP23</accession>
<dbReference type="InterPro" id="IPR004353">
    <property type="entry name" value="Mon1"/>
</dbReference>
<protein>
    <recommendedName>
        <fullName evidence="2 3">Vacuolar fusion protein MON1</fullName>
    </recommendedName>
</protein>
<evidence type="ECO:0000256" key="4">
    <source>
        <dbReference type="SAM" id="MobiDB-lite"/>
    </source>
</evidence>
<dbReference type="Pfam" id="PF19038">
    <property type="entry name" value="Fuz_longin_3"/>
    <property type="match status" value="1"/>
</dbReference>
<dbReference type="InterPro" id="IPR011012">
    <property type="entry name" value="Longin-like_dom_sf"/>
</dbReference>
<dbReference type="InterPro" id="IPR043971">
    <property type="entry name" value="FUZ/MON1/HPS1_longin_2"/>
</dbReference>
<dbReference type="GO" id="GO:0016192">
    <property type="term" value="P:vesicle-mediated transport"/>
    <property type="evidence" value="ECO:0007669"/>
    <property type="project" value="InterPro"/>
</dbReference>
<dbReference type="Proteomes" id="UP000193719">
    <property type="component" value="Unassembled WGS sequence"/>
</dbReference>
<feature type="region of interest" description="Disordered" evidence="4">
    <location>
        <begin position="1"/>
        <end position="21"/>
    </location>
</feature>
<dbReference type="InterPro" id="IPR043972">
    <property type="entry name" value="FUZ/MON1/HPS1_longin_1"/>
</dbReference>
<evidence type="ECO:0000259" key="5">
    <source>
        <dbReference type="Pfam" id="PF19036"/>
    </source>
</evidence>
<keyword evidence="3" id="KW-0653">Protein transport</keyword>
<comment type="similarity">
    <text evidence="3">Belongs to the MON1/SAND family.</text>
</comment>
<comment type="caution">
    <text evidence="8">The sequence shown here is derived from an EMBL/GenBank/DDBJ whole genome shotgun (WGS) entry which is preliminary data.</text>
</comment>
<dbReference type="SUPFAM" id="SSF64356">
    <property type="entry name" value="SNARE-like"/>
    <property type="match status" value="1"/>
</dbReference>
<dbReference type="PRINTS" id="PR01546">
    <property type="entry name" value="YEAST73DUF"/>
</dbReference>
<keyword evidence="3" id="KW-0472">Membrane</keyword>
<evidence type="ECO:0000259" key="7">
    <source>
        <dbReference type="Pfam" id="PF19038"/>
    </source>
</evidence>
<dbReference type="STRING" id="1754191.A0A1Y1VP23"/>
<comment type="subcellular location">
    <subcellularLocation>
        <location evidence="3">Endosome</location>
        <location evidence="3">Multivesicular body membrane</location>
        <topology evidence="3">Peripheral membrane protein</topology>
    </subcellularLocation>
    <subcellularLocation>
        <location evidence="1 3">Prevacuolar compartment membrane</location>
        <topology evidence="1 3">Peripheral membrane protein</topology>
    </subcellularLocation>
    <subcellularLocation>
        <location evidence="3">Vacuole membrane</location>
        <topology evidence="3">Peripheral membrane protein</topology>
    </subcellularLocation>
</comment>
<evidence type="ECO:0000256" key="1">
    <source>
        <dbReference type="ARBA" id="ARBA00004380"/>
    </source>
</evidence>
<gene>
    <name evidence="8" type="ORF">BCR36DRAFT_340897</name>
</gene>
<keyword evidence="3" id="KW-0926">Vacuole</keyword>
<dbReference type="InterPro" id="IPR043970">
    <property type="entry name" value="FUZ/MON1/HPS1_longin_3"/>
</dbReference>
<dbReference type="PANTHER" id="PTHR13027">
    <property type="entry name" value="SAND PROTEIN-RELATED"/>
    <property type="match status" value="1"/>
</dbReference>
<evidence type="ECO:0000313" key="9">
    <source>
        <dbReference type="Proteomes" id="UP000193719"/>
    </source>
</evidence>
<dbReference type="OrthoDB" id="272411at2759"/>
<dbReference type="EMBL" id="MCFH01000001">
    <property type="protein sequence ID" value="ORX60902.1"/>
    <property type="molecule type" value="Genomic_DNA"/>
</dbReference>
<feature type="compositionally biased region" description="Basic and acidic residues" evidence="4">
    <location>
        <begin position="7"/>
        <end position="17"/>
    </location>
</feature>
<dbReference type="GO" id="GO:0006914">
    <property type="term" value="P:autophagy"/>
    <property type="evidence" value="ECO:0007669"/>
    <property type="project" value="UniProtKB-UniRule"/>
</dbReference>
<comment type="function">
    <text evidence="3">Required for multiple vacuole delivery pathways including the cytoplasm to vacuole transport (Cvt), autophagy, pexophagy and endocytosis.</text>
</comment>
<organism evidence="8 9">
    <name type="scientific">Piromyces finnis</name>
    <dbReference type="NCBI Taxonomy" id="1754191"/>
    <lineage>
        <taxon>Eukaryota</taxon>
        <taxon>Fungi</taxon>
        <taxon>Fungi incertae sedis</taxon>
        <taxon>Chytridiomycota</taxon>
        <taxon>Chytridiomycota incertae sedis</taxon>
        <taxon>Neocallimastigomycetes</taxon>
        <taxon>Neocallimastigales</taxon>
        <taxon>Neocallimastigaceae</taxon>
        <taxon>Piromyces</taxon>
    </lineage>
</organism>
<reference evidence="8 9" key="2">
    <citation type="submission" date="2016-08" db="EMBL/GenBank/DDBJ databases">
        <title>Pervasive Adenine N6-methylation of Active Genes in Fungi.</title>
        <authorList>
            <consortium name="DOE Joint Genome Institute"/>
            <person name="Mondo S.J."/>
            <person name="Dannebaum R.O."/>
            <person name="Kuo R.C."/>
            <person name="Labutti K."/>
            <person name="Haridas S."/>
            <person name="Kuo A."/>
            <person name="Salamov A."/>
            <person name="Ahrendt S.R."/>
            <person name="Lipzen A."/>
            <person name="Sullivan W."/>
            <person name="Andreopoulos W.B."/>
            <person name="Clum A."/>
            <person name="Lindquist E."/>
            <person name="Daum C."/>
            <person name="Ramamoorthy G.K."/>
            <person name="Gryganskyi A."/>
            <person name="Culley D."/>
            <person name="Magnuson J.K."/>
            <person name="James T.Y."/>
            <person name="O'Malley M.A."/>
            <person name="Stajich J.E."/>
            <person name="Spatafora J.W."/>
            <person name="Visel A."/>
            <person name="Grigoriev I.V."/>
        </authorList>
    </citation>
    <scope>NUCLEOTIDE SEQUENCE [LARGE SCALE GENOMIC DNA]</scope>
    <source>
        <strain evidence="9">finn</strain>
    </source>
</reference>
<feature type="domain" description="FUZ/MON1/HPS1 third Longin" evidence="7">
    <location>
        <begin position="482"/>
        <end position="580"/>
    </location>
</feature>